<evidence type="ECO:0000256" key="1">
    <source>
        <dbReference type="SAM" id="Phobius"/>
    </source>
</evidence>
<keyword evidence="3" id="KW-1185">Reference proteome</keyword>
<dbReference type="Proteomes" id="UP001165341">
    <property type="component" value="Unassembled WGS sequence"/>
</dbReference>
<evidence type="ECO:0000313" key="3">
    <source>
        <dbReference type="Proteomes" id="UP001165341"/>
    </source>
</evidence>
<keyword evidence="1" id="KW-0472">Membrane</keyword>
<evidence type="ECO:0000313" key="2">
    <source>
        <dbReference type="EMBL" id="MCI4659580.1"/>
    </source>
</evidence>
<name>A0AA41QY16_9MICO</name>
<dbReference type="AlphaFoldDB" id="A0AA41QY16"/>
<gene>
    <name evidence="2" type="ORF">MQH31_17390</name>
</gene>
<keyword evidence="1" id="KW-0812">Transmembrane</keyword>
<comment type="caution">
    <text evidence="2">The sequence shown here is derived from an EMBL/GenBank/DDBJ whole genome shotgun (WGS) entry which is preliminary data.</text>
</comment>
<protein>
    <submittedName>
        <fullName evidence="2">Uncharacterized protein</fullName>
    </submittedName>
</protein>
<feature type="transmembrane region" description="Helical" evidence="1">
    <location>
        <begin position="62"/>
        <end position="80"/>
    </location>
</feature>
<keyword evidence="1" id="KW-1133">Transmembrane helix</keyword>
<dbReference type="RefSeq" id="WP_243013071.1">
    <property type="nucleotide sequence ID" value="NZ_JALGAR010000006.1"/>
</dbReference>
<proteinExistence type="predicted"/>
<accession>A0AA41QY16</accession>
<organism evidence="2 3">
    <name type="scientific">Cryobacterium zhongshanensis</name>
    <dbReference type="NCBI Taxonomy" id="2928153"/>
    <lineage>
        <taxon>Bacteria</taxon>
        <taxon>Bacillati</taxon>
        <taxon>Actinomycetota</taxon>
        <taxon>Actinomycetes</taxon>
        <taxon>Micrococcales</taxon>
        <taxon>Microbacteriaceae</taxon>
        <taxon>Cryobacterium</taxon>
    </lineage>
</organism>
<dbReference type="EMBL" id="JALGAR010000006">
    <property type="protein sequence ID" value="MCI4659580.1"/>
    <property type="molecule type" value="Genomic_DNA"/>
</dbReference>
<reference evidence="2" key="1">
    <citation type="submission" date="2022-03" db="EMBL/GenBank/DDBJ databases">
        <title>Cryobacterium sp. nov. strain ZS14-85, isolated from Antarctic soil.</title>
        <authorList>
            <person name="Li J."/>
            <person name="Niu G."/>
        </authorList>
    </citation>
    <scope>NUCLEOTIDE SEQUENCE</scope>
    <source>
        <strain evidence="2">ZS14-85</strain>
    </source>
</reference>
<sequence length="288" mass="32407">MAKNIYKIPASLSRSFLDHEIALSSGGWQVKPLPIKVLLFWAISIFTMFWVLSSTFLKSADFWILALVVIWWLFATAFFGRYSKTKELKISSLPALVNYVPPASRRVVTRKSSDPSPFYAIVGVDKVEESGFITWGDGSVGQAYLVVGSASALVFAKDKISILDRVDAFYRKVDTTAEFIWITTKEPQRVYRQLANLEMRNRHMEAPDAELSELMEEQYAILKNYVGGSFTSIHQYLVIKADNLEALRRAHTVVRAEAEESSLMIKQLTMLDAPDGLEMLSAIYAGAN</sequence>
<feature type="transmembrane region" description="Helical" evidence="1">
    <location>
        <begin position="37"/>
        <end position="56"/>
    </location>
</feature>